<feature type="disulfide bond" evidence="9">
    <location>
        <begin position="200"/>
        <end position="210"/>
    </location>
</feature>
<evidence type="ECO:0000256" key="1">
    <source>
        <dbReference type="ARBA" id="ARBA00004167"/>
    </source>
</evidence>
<evidence type="ECO:0000256" key="2">
    <source>
        <dbReference type="ARBA" id="ARBA00022692"/>
    </source>
</evidence>
<evidence type="ECO:0000259" key="13">
    <source>
        <dbReference type="PROSITE" id="PS50287"/>
    </source>
</evidence>
<dbReference type="Gene3D" id="3.10.250.10">
    <property type="entry name" value="SRCR-like domain"/>
    <property type="match status" value="8"/>
</dbReference>
<evidence type="ECO:0000256" key="12">
    <source>
        <dbReference type="SAM" id="SignalP"/>
    </source>
</evidence>
<dbReference type="PANTHER" id="PTHR19331">
    <property type="entry name" value="SCAVENGER RECEPTOR DOMAIN-CONTAINING"/>
    <property type="match status" value="1"/>
</dbReference>
<dbReference type="InterPro" id="IPR001190">
    <property type="entry name" value="SRCR"/>
</dbReference>
<feature type="domain" description="SRCR" evidence="13">
    <location>
        <begin position="401"/>
        <end position="509"/>
    </location>
</feature>
<evidence type="ECO:0000256" key="8">
    <source>
        <dbReference type="ARBA" id="ARBA00023180"/>
    </source>
</evidence>
<feature type="region of interest" description="Disordered" evidence="10">
    <location>
        <begin position="1215"/>
        <end position="1276"/>
    </location>
</feature>
<dbReference type="FunFam" id="3.10.250.10:FF:000016">
    <property type="entry name" value="Scavenger receptor cysteine-rich protein type 12"/>
    <property type="match status" value="1"/>
</dbReference>
<evidence type="ECO:0000313" key="14">
    <source>
        <dbReference type="EMBL" id="KAK9515764.1"/>
    </source>
</evidence>
<feature type="domain" description="SRCR" evidence="13">
    <location>
        <begin position="985"/>
        <end position="1087"/>
    </location>
</feature>
<feature type="signal peptide" evidence="12">
    <location>
        <begin position="1"/>
        <end position="21"/>
    </location>
</feature>
<feature type="disulfide bond" evidence="9">
    <location>
        <begin position="364"/>
        <end position="374"/>
    </location>
</feature>
<evidence type="ECO:0000256" key="11">
    <source>
        <dbReference type="SAM" id="Phobius"/>
    </source>
</evidence>
<keyword evidence="15" id="KW-1185">Reference proteome</keyword>
<dbReference type="InterPro" id="IPR036772">
    <property type="entry name" value="SRCR-like_dom_sf"/>
</dbReference>
<feature type="domain" description="SRCR" evidence="13">
    <location>
        <begin position="610"/>
        <end position="696"/>
    </location>
</feature>
<evidence type="ECO:0000256" key="4">
    <source>
        <dbReference type="ARBA" id="ARBA00022737"/>
    </source>
</evidence>
<dbReference type="EMBL" id="JBCEZU010000586">
    <property type="protein sequence ID" value="KAK9515764.1"/>
    <property type="molecule type" value="Genomic_DNA"/>
</dbReference>
<feature type="disulfide bond" evidence="9">
    <location>
        <begin position="155"/>
        <end position="219"/>
    </location>
</feature>
<feature type="disulfide bond" evidence="9">
    <location>
        <begin position="569"/>
        <end position="579"/>
    </location>
</feature>
<comment type="caution">
    <text evidence="9">Lacks conserved residue(s) required for the propagation of feature annotation.</text>
</comment>
<feature type="domain" description="SRCR" evidence="13">
    <location>
        <begin position="297"/>
        <end position="396"/>
    </location>
</feature>
<feature type="domain" description="SRCR" evidence="13">
    <location>
        <begin position="25"/>
        <end position="137"/>
    </location>
</feature>
<keyword evidence="3 12" id="KW-0732">Signal</keyword>
<evidence type="ECO:0000256" key="7">
    <source>
        <dbReference type="ARBA" id="ARBA00023157"/>
    </source>
</evidence>
<feature type="disulfide bond" evidence="9">
    <location>
        <begin position="961"/>
        <end position="971"/>
    </location>
</feature>
<feature type="disulfide bond" evidence="9">
    <location>
        <begin position="93"/>
        <end position="103"/>
    </location>
</feature>
<evidence type="ECO:0000256" key="9">
    <source>
        <dbReference type="PROSITE-ProRule" id="PRU00196"/>
    </source>
</evidence>
<evidence type="ECO:0000313" key="15">
    <source>
        <dbReference type="Proteomes" id="UP001488805"/>
    </source>
</evidence>
<keyword evidence="4" id="KW-0677">Repeat</keyword>
<sequence>MMWFLLLLLCTAHSQPLIVQGEESTVLLHGSNPCEGYIGIYHNNVLGYVGGTNWINNNSEVVCKSINCGFFKESSSMPAPGDIDKVWIDDVKCKGNERNLWGCSFPGWAVFPSRKDSLQKISCSRNINITLDGFRCAGAVQYSTDGGDKYSGYFCDADWDKAADRLCETLKCGKSKMTVKQPWMGWKGFKEKSERMKINCLDTATHLWQCAQPPEETPCNNPASVICTGHERVQLKGNASNVCSGELLKEEDGSWNPVQNSKTNPNDWCKQMHCGSNVSHIQDDNGSNLTCSDNVKVVLVNEKHTRCYGAVHVEVNGRPSQPVCASNWNNEAAKVVCSELGCGRVFSTTSKKSNTQGIMDHVSCSGSEASLWHCRAKRDNNNNPLSCTSAAYVVCAGSIGVRLTDGTGRCAGRLEIQHEGTWRRVYKGLSESDSGFVCGQLDCGKKGKSDEKQFSQGSGEFLAYSVECENNAADISHCLKKIDKPKGKEKAKAIICEEHKVVFLNGSCSGMVGIAQGDKIDWLSGSNTTWNQTSANTVCQQMHCGNASRVYSISNANMTKSIWNKSYRCSSNSKSLFNCEKIETLPSDHNDTIATVTCSGNISVDLDGVCWGNVRVCLNGECGGVCADTWTRQKSEMLCEGLRCGKVLNPTAKPKQSPVIFKSVHSTKEMTNLTQCNFVRNDDNIKTCEPAYVVCSGSVIPRFNDRRDKCSGNVEVRYEDQWLPVCADALTDNNIKTICEKLDCGKAGKKISYFGPEAAQPYFIKKIQCTASKSFGECTIKPEKSPCKAGALQCSEWKKMALTGGKACSGAVMVYSEGKKSAIAFEGWTKKMGGELCNNLECGPWKNNTKTQHKNVWPFLNTSFSYADVEDPNIWACEKVSPSDESQSKPQLLIECQGEPNVTLSNSTSNVMINDREVCDSNWKEDVSHMVCVQINGSKAIAKTSHNKKPIRGKKYYHVSCEENHYQLGQCKRALGECKGKLVSVYCVGKAEFNTTEKCGGQIQVKYRENWEKVCPLTSFNVTHFNKLCQQLGCRDHSRDRQQMESTYNDTVSLETSLSCTADNRDIKDCLSHQSCQGKKPAEIYCDDYVPPTPIIIGPPPTPIWPAMLVVGFALVLLILIVVFIRICTVKKAKKSSNDLRVAGTLSRKEVEIESGSYDDVMSNSNEMEELNHGGLRSESEVVIENEAPSTSSCPYDDIDDPAAAQPLISRAATAGASGGDCIQNGATYEVDDQQENHEDIEASPEITRTEAEVHDSTQTTPESDAAAPLGSVQGD</sequence>
<dbReference type="PROSITE" id="PS50287">
    <property type="entry name" value="SRCR_2"/>
    <property type="match status" value="10"/>
</dbReference>
<comment type="subcellular location">
    <subcellularLocation>
        <location evidence="1">Membrane</location>
        <topology evidence="1">Single-pass membrane protein</topology>
    </subcellularLocation>
</comment>
<gene>
    <name evidence="14" type="ORF">VZT92_026382</name>
</gene>
<name>A0AAW1DZE5_ZOAVI</name>
<feature type="transmembrane region" description="Helical" evidence="11">
    <location>
        <begin position="1104"/>
        <end position="1125"/>
    </location>
</feature>
<evidence type="ECO:0000256" key="10">
    <source>
        <dbReference type="SAM" id="MobiDB-lite"/>
    </source>
</evidence>
<dbReference type="SMART" id="SM00202">
    <property type="entry name" value="SR"/>
    <property type="match status" value="5"/>
</dbReference>
<dbReference type="AlphaFoldDB" id="A0AAW1DZE5"/>
<evidence type="ECO:0000256" key="5">
    <source>
        <dbReference type="ARBA" id="ARBA00022989"/>
    </source>
</evidence>
<evidence type="ECO:0000256" key="3">
    <source>
        <dbReference type="ARBA" id="ARBA00022729"/>
    </source>
</evidence>
<feature type="chain" id="PRO_5043430067" description="SRCR domain-containing protein" evidence="12">
    <location>
        <begin position="22"/>
        <end position="1276"/>
    </location>
</feature>
<evidence type="ECO:0000256" key="6">
    <source>
        <dbReference type="ARBA" id="ARBA00023136"/>
    </source>
</evidence>
<dbReference type="Pfam" id="PF00530">
    <property type="entry name" value="SRCR"/>
    <property type="match status" value="7"/>
</dbReference>
<keyword evidence="6 11" id="KW-0472">Membrane</keyword>
<protein>
    <recommendedName>
        <fullName evidence="13">SRCR domain-containing protein</fullName>
    </recommendedName>
</protein>
<feature type="domain" description="SRCR" evidence="13">
    <location>
        <begin position="501"/>
        <end position="611"/>
    </location>
</feature>
<feature type="domain" description="SRCR" evidence="13">
    <location>
        <begin position="701"/>
        <end position="809"/>
    </location>
</feature>
<feature type="domain" description="SRCR" evidence="13">
    <location>
        <begin position="880"/>
        <end position="988"/>
    </location>
</feature>
<feature type="disulfide bond" evidence="9">
    <location>
        <begin position="468"/>
        <end position="478"/>
    </location>
</feature>
<reference evidence="14 15" key="1">
    <citation type="journal article" date="2024" name="Genome Biol. Evol.">
        <title>Chromosome-level genome assembly of the viviparous eelpout Zoarces viviparus.</title>
        <authorList>
            <person name="Fuhrmann N."/>
            <person name="Brasseur M.V."/>
            <person name="Bakowski C.E."/>
            <person name="Podsiadlowski L."/>
            <person name="Prost S."/>
            <person name="Krehenwinkel H."/>
            <person name="Mayer C."/>
        </authorList>
    </citation>
    <scope>NUCLEOTIDE SEQUENCE [LARGE SCALE GENOMIC DNA]</scope>
    <source>
        <strain evidence="14">NO-MEL_2022_Ind0_liver</strain>
    </source>
</reference>
<feature type="disulfide bond" evidence="9">
    <location>
        <begin position="1060"/>
        <end position="1070"/>
    </location>
</feature>
<keyword evidence="2 11" id="KW-0812">Transmembrane</keyword>
<dbReference type="Proteomes" id="UP001488805">
    <property type="component" value="Unassembled WGS sequence"/>
</dbReference>
<dbReference type="PANTHER" id="PTHR19331:SF465">
    <property type="entry name" value="EGG PEPTIDE SPERACT RECEPTOR"/>
    <property type="match status" value="1"/>
</dbReference>
<keyword evidence="8" id="KW-0325">Glycoprotein</keyword>
<dbReference type="SUPFAM" id="SSF56487">
    <property type="entry name" value="SRCR-like"/>
    <property type="match status" value="9"/>
</dbReference>
<feature type="domain" description="SRCR" evidence="13">
    <location>
        <begin position="129"/>
        <end position="228"/>
    </location>
</feature>
<organism evidence="14 15">
    <name type="scientific">Zoarces viviparus</name>
    <name type="common">Viviparous eelpout</name>
    <name type="synonym">Blennius viviparus</name>
    <dbReference type="NCBI Taxonomy" id="48416"/>
    <lineage>
        <taxon>Eukaryota</taxon>
        <taxon>Metazoa</taxon>
        <taxon>Chordata</taxon>
        <taxon>Craniata</taxon>
        <taxon>Vertebrata</taxon>
        <taxon>Euteleostomi</taxon>
        <taxon>Actinopterygii</taxon>
        <taxon>Neopterygii</taxon>
        <taxon>Teleostei</taxon>
        <taxon>Neoteleostei</taxon>
        <taxon>Acanthomorphata</taxon>
        <taxon>Eupercaria</taxon>
        <taxon>Perciformes</taxon>
        <taxon>Cottioidei</taxon>
        <taxon>Zoarcales</taxon>
        <taxon>Zoarcidae</taxon>
        <taxon>Zoarcinae</taxon>
        <taxon>Zoarces</taxon>
    </lineage>
</organism>
<comment type="caution">
    <text evidence="14">The sequence shown here is derived from an EMBL/GenBank/DDBJ whole genome shotgun (WGS) entry which is preliminary data.</text>
</comment>
<proteinExistence type="predicted"/>
<keyword evidence="5 11" id="KW-1133">Transmembrane helix</keyword>
<accession>A0AAW1DZE5</accession>
<dbReference type="GO" id="GO:0016020">
    <property type="term" value="C:membrane"/>
    <property type="evidence" value="ECO:0007669"/>
    <property type="project" value="UniProtKB-SubCell"/>
</dbReference>
<feature type="domain" description="SRCR" evidence="13">
    <location>
        <begin position="800"/>
        <end position="843"/>
    </location>
</feature>
<dbReference type="PRINTS" id="PR00258">
    <property type="entry name" value="SPERACTRCPTR"/>
</dbReference>
<keyword evidence="7 9" id="KW-1015">Disulfide bond</keyword>